<keyword evidence="2" id="KW-1185">Reference proteome</keyword>
<accession>A0A649VRA6</accession>
<evidence type="ECO:0000313" key="1">
    <source>
        <dbReference type="EMBL" id="QGJ95006.1"/>
    </source>
</evidence>
<reference evidence="1 2" key="1">
    <citation type="submission" date="2019-10" db="EMBL/GenBank/DDBJ databases">
        <authorList>
            <person name="Garlena R.A."/>
            <person name="Russell D.A."/>
            <person name="Pope W.H."/>
            <person name="Jacobs-Sera D."/>
            <person name="Hatfull G.F."/>
        </authorList>
    </citation>
    <scope>NUCLEOTIDE SEQUENCE [LARGE SCALE GENOMIC DNA]</scope>
</reference>
<dbReference type="KEGG" id="vg:64766853"/>
<dbReference type="RefSeq" id="YP_010059621.1">
    <property type="nucleotide sequence ID" value="NC_054726.1"/>
</dbReference>
<dbReference type="EMBL" id="MN586040">
    <property type="protein sequence ID" value="QGJ95006.1"/>
    <property type="molecule type" value="Genomic_DNA"/>
</dbReference>
<dbReference type="Proteomes" id="UP000423065">
    <property type="component" value="Segment"/>
</dbReference>
<gene>
    <name evidence="1" type="primary">146</name>
    <name evidence="1" type="ORF">SEA_STORMAGEDDON_146</name>
</gene>
<proteinExistence type="predicted"/>
<protein>
    <submittedName>
        <fullName evidence="1">Uncharacterized protein</fullName>
    </submittedName>
</protein>
<name>A0A649VRA6_9CAUD</name>
<dbReference type="GeneID" id="64766853"/>
<organism evidence="1 2">
    <name type="scientific">Gordonia phage Stormageddon</name>
    <dbReference type="NCBI Taxonomy" id="2656541"/>
    <lineage>
        <taxon>Viruses</taxon>
        <taxon>Duplodnaviria</taxon>
        <taxon>Heunggongvirae</taxon>
        <taxon>Uroviricota</taxon>
        <taxon>Caudoviricetes</taxon>
        <taxon>Stormageddonvirus</taxon>
        <taxon>Stormageddonvirus Stormageddon</taxon>
    </lineage>
</organism>
<sequence length="175" mass="19192">MARFVHRPTTIEAMQWTGDNADELSRWMAGFGEASALRIYTETGAEQVVLDLYVAANDTWLPLEMGEWVARDVAGFYPIKDYVFQESYESEPEVTMLTQPCGYGSCVEGFGHLGPHRCSCGRPCNDPELNCDVHAAGWAEEPHQANGMEVLGKMRAAGEVDDALGASDRHGGFDA</sequence>
<evidence type="ECO:0000313" key="2">
    <source>
        <dbReference type="Proteomes" id="UP000423065"/>
    </source>
</evidence>